<sequence>MKVLAVQAICSMILLENTFAFQVLQHKQRVSRESFTTRGMLAPSVATVDNTMSRADEEAMFLLPNQSQLAQDTSVPFAQTLASRGVVRVDGGLSPSTAYELQRFIDETLEKSIDEVNTFKVPRAFRFANVLEKANRWDLLLPFDDDETSSTPSPMIKAMTELLGEHGKIGPILKELLGEDAILYELACLISDPGSNRQEIHPDIVYSPNEIPLIACFISTQDIDSTMGPTVFIPDTVTEDHHRRINNKNLADEMLKNIPSNISTLRTGDCALYNPMVLHAGGGNVSNRRRRLFYFTFINPNIKDPSSDYNPGSINPVLKQRNLTLREVQESLKRICEVSRCE</sequence>
<dbReference type="PANTHER" id="PTHR37563:SF2">
    <property type="entry name" value="PHYTANOYL-COA DIOXYGENASE FAMILY PROTEIN (AFU_ORTHOLOGUE AFUA_2G03330)"/>
    <property type="match status" value="1"/>
</dbReference>
<feature type="signal peptide" evidence="1">
    <location>
        <begin position="1"/>
        <end position="20"/>
    </location>
</feature>
<gene>
    <name evidence="2" type="ORF">DBRI1063_LOCUS12666</name>
</gene>
<dbReference type="AlphaFoldDB" id="A0A6U3RGQ8"/>
<evidence type="ECO:0000313" key="2">
    <source>
        <dbReference type="EMBL" id="CAD9333140.1"/>
    </source>
</evidence>
<dbReference type="EMBL" id="HBGN01019874">
    <property type="protein sequence ID" value="CAD9333140.1"/>
    <property type="molecule type" value="Transcribed_RNA"/>
</dbReference>
<protein>
    <recommendedName>
        <fullName evidence="3">Phytanoyl-CoA dioxygenase</fullName>
    </recommendedName>
</protein>
<evidence type="ECO:0000256" key="1">
    <source>
        <dbReference type="SAM" id="SignalP"/>
    </source>
</evidence>
<dbReference type="SUPFAM" id="SSF51197">
    <property type="entry name" value="Clavaminate synthase-like"/>
    <property type="match status" value="1"/>
</dbReference>
<organism evidence="2">
    <name type="scientific">Ditylum brightwellii</name>
    <dbReference type="NCBI Taxonomy" id="49249"/>
    <lineage>
        <taxon>Eukaryota</taxon>
        <taxon>Sar</taxon>
        <taxon>Stramenopiles</taxon>
        <taxon>Ochrophyta</taxon>
        <taxon>Bacillariophyta</taxon>
        <taxon>Mediophyceae</taxon>
        <taxon>Lithodesmiophycidae</taxon>
        <taxon>Lithodesmiales</taxon>
        <taxon>Lithodesmiaceae</taxon>
        <taxon>Ditylum</taxon>
    </lineage>
</organism>
<dbReference type="Pfam" id="PF05721">
    <property type="entry name" value="PhyH"/>
    <property type="match status" value="1"/>
</dbReference>
<accession>A0A6U3RGQ8</accession>
<keyword evidence="1" id="KW-0732">Signal</keyword>
<feature type="chain" id="PRO_5030160100" description="Phytanoyl-CoA dioxygenase" evidence="1">
    <location>
        <begin position="21"/>
        <end position="342"/>
    </location>
</feature>
<dbReference type="InterPro" id="IPR008775">
    <property type="entry name" value="Phytyl_CoA_dOase-like"/>
</dbReference>
<reference evidence="2" key="1">
    <citation type="submission" date="2021-01" db="EMBL/GenBank/DDBJ databases">
        <authorList>
            <person name="Corre E."/>
            <person name="Pelletier E."/>
            <person name="Niang G."/>
            <person name="Scheremetjew M."/>
            <person name="Finn R."/>
            <person name="Kale V."/>
            <person name="Holt S."/>
            <person name="Cochrane G."/>
            <person name="Meng A."/>
            <person name="Brown T."/>
            <person name="Cohen L."/>
        </authorList>
    </citation>
    <scope>NUCLEOTIDE SEQUENCE</scope>
    <source>
        <strain evidence="2">Pop2</strain>
    </source>
</reference>
<evidence type="ECO:0008006" key="3">
    <source>
        <dbReference type="Google" id="ProtNLM"/>
    </source>
</evidence>
<dbReference type="Gene3D" id="2.60.120.620">
    <property type="entry name" value="q2cbj1_9rhob like domain"/>
    <property type="match status" value="1"/>
</dbReference>
<dbReference type="InterPro" id="IPR051961">
    <property type="entry name" value="Fungal_Metabolite_Diox"/>
</dbReference>
<name>A0A6U3RGQ8_9STRA</name>
<dbReference type="PANTHER" id="PTHR37563">
    <property type="entry name" value="PHYTANOYL-COA DIOXYGENASE FAMILY PROTEIN (AFU_ORTHOLOGUE AFUA_2G03330)"/>
    <property type="match status" value="1"/>
</dbReference>
<proteinExistence type="predicted"/>